<evidence type="ECO:0000313" key="17">
    <source>
        <dbReference type="Proteomes" id="UP000663854"/>
    </source>
</evidence>
<comment type="catalytic activity">
    <reaction evidence="11 12">
        <text>adenosine(4) in tRNA(His) + S-adenosyl-L-methionine = 2'-O-methyladenosine(4) in tRNA(His) + S-adenosyl-L-homocysteine + H(+)</text>
        <dbReference type="Rhea" id="RHEA:43196"/>
        <dbReference type="Rhea" id="RHEA-COMP:10401"/>
        <dbReference type="Rhea" id="RHEA-COMP:10402"/>
        <dbReference type="ChEBI" id="CHEBI:15378"/>
        <dbReference type="ChEBI" id="CHEBI:57856"/>
        <dbReference type="ChEBI" id="CHEBI:59789"/>
        <dbReference type="ChEBI" id="CHEBI:74411"/>
        <dbReference type="ChEBI" id="CHEBI:74477"/>
        <dbReference type="EC" id="2.1.1.225"/>
    </reaction>
</comment>
<dbReference type="EMBL" id="CAJNOL010003254">
    <property type="protein sequence ID" value="CAF1554080.1"/>
    <property type="molecule type" value="Genomic_DNA"/>
</dbReference>
<keyword evidence="8 12" id="KW-0862">Zinc</keyword>
<dbReference type="Proteomes" id="UP000663870">
    <property type="component" value="Unassembled WGS sequence"/>
</dbReference>
<protein>
    <recommendedName>
        <fullName evidence="12">tRNA:m(4)X modification enzyme TRM13</fullName>
        <ecNumber evidence="12">2.1.1.225</ecNumber>
    </recommendedName>
</protein>
<dbReference type="InterPro" id="IPR022776">
    <property type="entry name" value="TRM13/UPF0224_CHHC_Znf_dom"/>
</dbReference>
<evidence type="ECO:0000256" key="3">
    <source>
        <dbReference type="ARBA" id="ARBA00022679"/>
    </source>
</evidence>
<sequence length="429" mass="49705">MTDEKVPNRCQYVCPRKQRQCKMLPPTPLSMYCMEHILYDPDLDETTKNSLRIPCPLNPLHSISPHDLQRHIRKCNQRPMILGPFHRPNCNSGLECDNHDDYPTILQDITDEELQEFIIRMETIHDNLVKEPLENNQTNLDCYLSNVNVNELGNRSRKHLQQIGSLIAHLAQLNLLQANTCFVEMGAGRGQLSHELHACLKQESSVHFILIERDHQRYRYDAHHRREQQGPSFERHRLDIRDLYLSELPSIKNNHLEKCVVIISKHLCGGATDLALHCAVNAQQNCHNIRAIIIALCCHHRLLWNDYIGKDFFYRLNLTPKDFSLIRALTSWCTSENRHRMPQDGKRSTIDGISLQSTSSIPTDRSPYSKQRLFSIEQQEKIGLKAKRILDWGRIEYLNKNGFNAHLKVYTSKNITLENIALIATSMPT</sequence>
<dbReference type="Pfam" id="PF11722">
    <property type="entry name" value="zf-TRM13_CCCH"/>
    <property type="match status" value="1"/>
</dbReference>
<dbReference type="Proteomes" id="UP000663864">
    <property type="component" value="Unassembled WGS sequence"/>
</dbReference>
<proteinExistence type="inferred from homology"/>
<dbReference type="Proteomes" id="UP000663854">
    <property type="component" value="Unassembled WGS sequence"/>
</dbReference>
<keyword evidence="4 12" id="KW-0949">S-adenosyl-L-methionine</keyword>
<comment type="similarity">
    <text evidence="1 12">Belongs to the methyltransferase TRM13 family.</text>
</comment>
<evidence type="ECO:0000256" key="6">
    <source>
        <dbReference type="ARBA" id="ARBA00022723"/>
    </source>
</evidence>
<keyword evidence="2 12" id="KW-0489">Methyltransferase</keyword>
<keyword evidence="18" id="KW-1185">Reference proteome</keyword>
<evidence type="ECO:0000256" key="1">
    <source>
        <dbReference type="ARBA" id="ARBA00005265"/>
    </source>
</evidence>
<evidence type="ECO:0000256" key="8">
    <source>
        <dbReference type="ARBA" id="ARBA00022833"/>
    </source>
</evidence>
<evidence type="ECO:0000256" key="2">
    <source>
        <dbReference type="ARBA" id="ARBA00022603"/>
    </source>
</evidence>
<dbReference type="PANTHER" id="PTHR12998:SF0">
    <property type="entry name" value="TRNA:M(4)X MODIFICATION ENZYME TRM13 HOMOLOG"/>
    <property type="match status" value="1"/>
</dbReference>
<evidence type="ECO:0000256" key="12">
    <source>
        <dbReference type="RuleBase" id="RU367103"/>
    </source>
</evidence>
<keyword evidence="6 12" id="KW-0479">Metal-binding</keyword>
<reference evidence="15" key="1">
    <citation type="submission" date="2021-02" db="EMBL/GenBank/DDBJ databases">
        <authorList>
            <person name="Nowell W R."/>
        </authorList>
    </citation>
    <scope>NUCLEOTIDE SEQUENCE</scope>
</reference>
<name>A0A815BKB2_9BILA</name>
<evidence type="ECO:0000256" key="4">
    <source>
        <dbReference type="ARBA" id="ARBA00022691"/>
    </source>
</evidence>
<feature type="domain" description="CHHC U11-48K-type" evidence="13">
    <location>
        <begin position="52"/>
        <end position="79"/>
    </location>
</feature>
<evidence type="ECO:0000313" key="18">
    <source>
        <dbReference type="Proteomes" id="UP000663870"/>
    </source>
</evidence>
<dbReference type="GO" id="GO:0106050">
    <property type="term" value="F:tRNA 2'-O-methyltransferase activity"/>
    <property type="evidence" value="ECO:0007669"/>
    <property type="project" value="UniProtKB-UniRule"/>
</dbReference>
<gene>
    <name evidence="16" type="ORF">JXQ802_LOCUS43856</name>
    <name evidence="15" type="ORF">PYM288_LOCUS28569</name>
    <name evidence="14" type="ORF">ZHD862_LOCUS23371</name>
</gene>
<comment type="catalytic activity">
    <reaction evidence="10 12">
        <text>cytidine(4) in tRNA(Gly)(GCC) + S-adenosyl-L-methionine = 2'-O-methylcytidine(4) in tRNA(Gly)(GCC) + S-adenosyl-L-homocysteine + H(+)</text>
        <dbReference type="Rhea" id="RHEA:43192"/>
        <dbReference type="Rhea" id="RHEA-COMP:10399"/>
        <dbReference type="Rhea" id="RHEA-COMP:10400"/>
        <dbReference type="ChEBI" id="CHEBI:15378"/>
        <dbReference type="ChEBI" id="CHEBI:57856"/>
        <dbReference type="ChEBI" id="CHEBI:59789"/>
        <dbReference type="ChEBI" id="CHEBI:74495"/>
        <dbReference type="ChEBI" id="CHEBI:82748"/>
        <dbReference type="EC" id="2.1.1.225"/>
    </reaction>
</comment>
<evidence type="ECO:0000313" key="14">
    <source>
        <dbReference type="EMBL" id="CAF1211202.1"/>
    </source>
</evidence>
<dbReference type="InterPro" id="IPR021721">
    <property type="entry name" value="Znf_CCCH-type_TRM13"/>
</dbReference>
<dbReference type="GO" id="GO:0008270">
    <property type="term" value="F:zinc ion binding"/>
    <property type="evidence" value="ECO:0007669"/>
    <property type="project" value="UniProtKB-KW"/>
</dbReference>
<evidence type="ECO:0000256" key="10">
    <source>
        <dbReference type="ARBA" id="ARBA00048635"/>
    </source>
</evidence>
<dbReference type="Pfam" id="PF05253">
    <property type="entry name" value="zf-U11-48K"/>
    <property type="match status" value="1"/>
</dbReference>
<comment type="catalytic activity">
    <reaction evidence="9 12">
        <text>cytidine(4) in tRNA(Pro) + S-adenosyl-L-methionine = 2'-O-methylcytidine(4) in tRNA(Pro) + S-adenosyl-L-homocysteine + H(+)</text>
        <dbReference type="Rhea" id="RHEA:32767"/>
        <dbReference type="Rhea" id="RHEA-COMP:10397"/>
        <dbReference type="Rhea" id="RHEA-COMP:10398"/>
        <dbReference type="ChEBI" id="CHEBI:15378"/>
        <dbReference type="ChEBI" id="CHEBI:57856"/>
        <dbReference type="ChEBI" id="CHEBI:59789"/>
        <dbReference type="ChEBI" id="CHEBI:74495"/>
        <dbReference type="ChEBI" id="CHEBI:82748"/>
        <dbReference type="EC" id="2.1.1.225"/>
    </reaction>
</comment>
<accession>A0A815BKB2</accession>
<keyword evidence="5 12" id="KW-0819">tRNA processing</keyword>
<dbReference type="PROSITE" id="PS51800">
    <property type="entry name" value="ZF_CHHC_U11_48K"/>
    <property type="match status" value="1"/>
</dbReference>
<dbReference type="InterPro" id="IPR007871">
    <property type="entry name" value="Methyltransferase_TRM13"/>
</dbReference>
<evidence type="ECO:0000256" key="5">
    <source>
        <dbReference type="ARBA" id="ARBA00022694"/>
    </source>
</evidence>
<comment type="function">
    <text evidence="12">tRNA methylase which 2'-O-methylates cytidine(4) in tRNA(Pro) and tRNA(Gly)(GCC), and adenosine(4) in tRNA(His).</text>
</comment>
<evidence type="ECO:0000313" key="16">
    <source>
        <dbReference type="EMBL" id="CAF1554080.1"/>
    </source>
</evidence>
<evidence type="ECO:0000313" key="15">
    <source>
        <dbReference type="EMBL" id="CAF1274769.1"/>
    </source>
</evidence>
<evidence type="ECO:0000256" key="11">
    <source>
        <dbReference type="ARBA" id="ARBA00049393"/>
    </source>
</evidence>
<dbReference type="EMBL" id="CAJNOT010001516">
    <property type="protein sequence ID" value="CAF1211202.1"/>
    <property type="molecule type" value="Genomic_DNA"/>
</dbReference>
<keyword evidence="7 12" id="KW-0863">Zinc-finger</keyword>
<keyword evidence="3 12" id="KW-0808">Transferase</keyword>
<organism evidence="15 17">
    <name type="scientific">Rotaria sordida</name>
    <dbReference type="NCBI Taxonomy" id="392033"/>
    <lineage>
        <taxon>Eukaryota</taxon>
        <taxon>Metazoa</taxon>
        <taxon>Spiralia</taxon>
        <taxon>Gnathifera</taxon>
        <taxon>Rotifera</taxon>
        <taxon>Eurotatoria</taxon>
        <taxon>Bdelloidea</taxon>
        <taxon>Philodinida</taxon>
        <taxon>Philodinidae</taxon>
        <taxon>Rotaria</taxon>
    </lineage>
</organism>
<evidence type="ECO:0000256" key="9">
    <source>
        <dbReference type="ARBA" id="ARBA00048165"/>
    </source>
</evidence>
<dbReference type="InterPro" id="IPR039044">
    <property type="entry name" value="Trm13"/>
</dbReference>
<dbReference type="PANTHER" id="PTHR12998">
    <property type="entry name" value="TRNA:M(4)X MODIFICATION ENZYME TRM13 HOMOLOG"/>
    <property type="match status" value="1"/>
</dbReference>
<dbReference type="EC" id="2.1.1.225" evidence="12"/>
<dbReference type="Pfam" id="PF05206">
    <property type="entry name" value="TRM13"/>
    <property type="match status" value="1"/>
</dbReference>
<evidence type="ECO:0000259" key="13">
    <source>
        <dbReference type="PROSITE" id="PS51800"/>
    </source>
</evidence>
<dbReference type="EMBL" id="CAJNOH010002133">
    <property type="protein sequence ID" value="CAF1274769.1"/>
    <property type="molecule type" value="Genomic_DNA"/>
</dbReference>
<evidence type="ECO:0000256" key="7">
    <source>
        <dbReference type="ARBA" id="ARBA00022771"/>
    </source>
</evidence>
<comment type="caution">
    <text evidence="15">The sequence shown here is derived from an EMBL/GenBank/DDBJ whole genome shotgun (WGS) entry which is preliminary data.</text>
</comment>
<dbReference type="AlphaFoldDB" id="A0A815BKB2"/>
<dbReference type="GO" id="GO:0030488">
    <property type="term" value="P:tRNA methylation"/>
    <property type="evidence" value="ECO:0007669"/>
    <property type="project" value="InterPro"/>
</dbReference>